<comment type="cofactor">
    <cofactor evidence="1">
        <name>[4Fe-4S] cluster</name>
        <dbReference type="ChEBI" id="CHEBI:49883"/>
    </cofactor>
</comment>
<dbReference type="Proteomes" id="UP000011663">
    <property type="component" value="Unassembled WGS sequence"/>
</dbReference>
<evidence type="ECO:0000256" key="2">
    <source>
        <dbReference type="ARBA" id="ARBA00022691"/>
    </source>
</evidence>
<dbReference type="InterPro" id="IPR034485">
    <property type="entry name" value="Anaerobic_Cys-type_sulfatase-m"/>
</dbReference>
<dbReference type="SFLD" id="SFLDG01072">
    <property type="entry name" value="dehydrogenase_like"/>
    <property type="match status" value="1"/>
</dbReference>
<dbReference type="PANTHER" id="PTHR43273:SF3">
    <property type="entry name" value="ANAEROBIC SULFATASE-MATURATING ENZYME HOMOLOG ASLB-RELATED"/>
    <property type="match status" value="1"/>
</dbReference>
<dbReference type="SFLD" id="SFLDG01386">
    <property type="entry name" value="main_SPASM_domain-containing"/>
    <property type="match status" value="1"/>
</dbReference>
<dbReference type="InterPro" id="IPR023867">
    <property type="entry name" value="Sulphatase_maturase_rSAM"/>
</dbReference>
<evidence type="ECO:0000313" key="9">
    <source>
        <dbReference type="Proteomes" id="UP000011663"/>
    </source>
</evidence>
<dbReference type="STRING" id="1289135.A966_13205"/>
<evidence type="ECO:0000256" key="6">
    <source>
        <dbReference type="ARBA" id="ARBA00023601"/>
    </source>
</evidence>
<dbReference type="SFLD" id="SFLDF00289">
    <property type="entry name" value="anaerobic_Cys-type_sulfatase-m"/>
    <property type="match status" value="1"/>
</dbReference>
<protein>
    <submittedName>
        <fullName evidence="8">Arylsulfatase regulator</fullName>
    </submittedName>
</protein>
<dbReference type="RefSeq" id="WP_008726219.1">
    <property type="nucleotide sequence ID" value="NZ_JH994111.1"/>
</dbReference>
<name>A0A2U4EX63_9SPIR</name>
<proteinExistence type="inferred from homology"/>
<dbReference type="InterPro" id="IPR023885">
    <property type="entry name" value="4Fe4S-binding_SPASM_dom"/>
</dbReference>
<dbReference type="InterPro" id="IPR007197">
    <property type="entry name" value="rSAM"/>
</dbReference>
<dbReference type="SFLD" id="SFLDG01067">
    <property type="entry name" value="SPASM/twitch_domain_containing"/>
    <property type="match status" value="1"/>
</dbReference>
<reference evidence="8 9" key="1">
    <citation type="submission" date="2012-07" db="EMBL/GenBank/DDBJ databases">
        <title>Genome sequence of Brachyspira sp. 30446, isolated from a pig with mucohaemorrhagic colitis.</title>
        <authorList>
            <person name="Rubin J.E."/>
            <person name="Fernando C."/>
            <person name="Harding J.C.S."/>
            <person name="Hill J.E."/>
        </authorList>
    </citation>
    <scope>NUCLEOTIDE SEQUENCE [LARGE SCALE GENOMIC DNA]</scope>
    <source>
        <strain evidence="8 9">30446</strain>
    </source>
</reference>
<evidence type="ECO:0000256" key="1">
    <source>
        <dbReference type="ARBA" id="ARBA00001966"/>
    </source>
</evidence>
<feature type="domain" description="Radical SAM core" evidence="7">
    <location>
        <begin position="12"/>
        <end position="237"/>
    </location>
</feature>
<dbReference type="AlphaFoldDB" id="A0A2U4EX63"/>
<dbReference type="PANTHER" id="PTHR43273">
    <property type="entry name" value="ANAEROBIC SULFATASE-MATURATING ENZYME HOMOLOG ASLB-RELATED"/>
    <property type="match status" value="1"/>
</dbReference>
<evidence type="ECO:0000259" key="7">
    <source>
        <dbReference type="PROSITE" id="PS51918"/>
    </source>
</evidence>
<evidence type="ECO:0000256" key="4">
    <source>
        <dbReference type="ARBA" id="ARBA00023004"/>
    </source>
</evidence>
<dbReference type="PROSITE" id="PS51918">
    <property type="entry name" value="RADICAL_SAM"/>
    <property type="match status" value="1"/>
</dbReference>
<keyword evidence="4" id="KW-0408">Iron</keyword>
<dbReference type="SFLD" id="SFLDG01384">
    <property type="entry name" value="thioether_bond_formation_requi"/>
    <property type="match status" value="1"/>
</dbReference>
<gene>
    <name evidence="8" type="ORF">A966_13205</name>
</gene>
<keyword evidence="5" id="KW-0411">Iron-sulfur</keyword>
<dbReference type="SFLD" id="SFLDS00029">
    <property type="entry name" value="Radical_SAM"/>
    <property type="match status" value="1"/>
</dbReference>
<comment type="similarity">
    <text evidence="6">Belongs to the radical SAM superfamily. Anaerobic sulfatase-maturating enzyme family.</text>
</comment>
<dbReference type="InterPro" id="IPR013785">
    <property type="entry name" value="Aldolase_TIM"/>
</dbReference>
<organism evidence="8 9">
    <name type="scientific">Brachyspira hampsonii 30446</name>
    <dbReference type="NCBI Taxonomy" id="1289135"/>
    <lineage>
        <taxon>Bacteria</taxon>
        <taxon>Pseudomonadati</taxon>
        <taxon>Spirochaetota</taxon>
        <taxon>Spirochaetia</taxon>
        <taxon>Brachyspirales</taxon>
        <taxon>Brachyspiraceae</taxon>
        <taxon>Brachyspira</taxon>
    </lineage>
</organism>
<dbReference type="NCBIfam" id="TIGR04085">
    <property type="entry name" value="rSAM_more_4Fe4S"/>
    <property type="match status" value="1"/>
</dbReference>
<evidence type="ECO:0000313" key="8">
    <source>
        <dbReference type="EMBL" id="EKV55812.1"/>
    </source>
</evidence>
<dbReference type="GeneID" id="66489036"/>
<evidence type="ECO:0000256" key="3">
    <source>
        <dbReference type="ARBA" id="ARBA00022723"/>
    </source>
</evidence>
<dbReference type="Pfam" id="PF04055">
    <property type="entry name" value="Radical_SAM"/>
    <property type="match status" value="1"/>
</dbReference>
<dbReference type="GO" id="GO:0016491">
    <property type="term" value="F:oxidoreductase activity"/>
    <property type="evidence" value="ECO:0007669"/>
    <property type="project" value="InterPro"/>
</dbReference>
<sequence>MKFIKLCINIKSMNNVSVLIKPASSLCNINCKYCFYIDEAKNRKIENNGIMTENVMKAVIDKVLQNADKNALFSFQGGEPTAAGLEYFKSFIDYANESNKKNININYSIQTNGLLIDDKWCELFKKNNFLVGLSFDMIKDIHDNYRVDKNNNDTYNKVLETKKLFDAFNVEYNILTVLTSELSKYPKDIYKKIKKLNIKYTQFIPCLSEINSCNNEYSIKPKEFSYFYKEIFSLWKEDFFNNNYYSIQFFDNIIPLFFAGYPPMTCGINGKCTNQIIIESNGDVFPCDFYCLDDYKIGNIAEEDLADIYSSRKAKDFINEKADRINDESHSLCRSCKYLKVCSSGCKRMESNMYIDESGDFCGFKDFLDYAINDMMIIWKIISR</sequence>
<comment type="caution">
    <text evidence="8">The sequence shown here is derived from an EMBL/GenBank/DDBJ whole genome shotgun (WGS) entry which is preliminary data.</text>
</comment>
<keyword evidence="2" id="KW-0949">S-adenosyl-L-methionine</keyword>
<accession>A0A2U4EX63</accession>
<dbReference type="InterPro" id="IPR058240">
    <property type="entry name" value="rSAM_sf"/>
</dbReference>
<keyword evidence="3" id="KW-0479">Metal-binding</keyword>
<dbReference type="GO" id="GO:0051536">
    <property type="term" value="F:iron-sulfur cluster binding"/>
    <property type="evidence" value="ECO:0007669"/>
    <property type="project" value="UniProtKB-KW"/>
</dbReference>
<dbReference type="Gene3D" id="3.20.20.70">
    <property type="entry name" value="Aldolase class I"/>
    <property type="match status" value="1"/>
</dbReference>
<dbReference type="Pfam" id="PF13186">
    <property type="entry name" value="SPASM"/>
    <property type="match status" value="1"/>
</dbReference>
<dbReference type="EMBL" id="ALNZ01000037">
    <property type="protein sequence ID" value="EKV55812.1"/>
    <property type="molecule type" value="Genomic_DNA"/>
</dbReference>
<dbReference type="SUPFAM" id="SSF102114">
    <property type="entry name" value="Radical SAM enzymes"/>
    <property type="match status" value="1"/>
</dbReference>
<dbReference type="GO" id="GO:0046872">
    <property type="term" value="F:metal ion binding"/>
    <property type="evidence" value="ECO:0007669"/>
    <property type="project" value="UniProtKB-KW"/>
</dbReference>
<evidence type="ECO:0000256" key="5">
    <source>
        <dbReference type="ARBA" id="ARBA00023014"/>
    </source>
</evidence>